<evidence type="ECO:0000313" key="3">
    <source>
        <dbReference type="Proteomes" id="UP000249464"/>
    </source>
</evidence>
<keyword evidence="3" id="KW-1185">Reference proteome</keyword>
<gene>
    <name evidence="2" type="primary">BQ5605_C004g03026</name>
    <name evidence="2" type="ORF">BQ5605_C004G03026</name>
</gene>
<dbReference type="AlphaFoldDB" id="A0A2X0PBI0"/>
<evidence type="ECO:0000313" key="2">
    <source>
        <dbReference type="EMBL" id="SGY69512.1"/>
    </source>
</evidence>
<feature type="region of interest" description="Disordered" evidence="1">
    <location>
        <begin position="1"/>
        <end position="20"/>
    </location>
</feature>
<reference evidence="2 3" key="1">
    <citation type="submission" date="2016-11" db="EMBL/GenBank/DDBJ databases">
        <authorList>
            <person name="Jaros S."/>
            <person name="Januszkiewicz K."/>
            <person name="Wedrychowicz H."/>
        </authorList>
    </citation>
    <scope>NUCLEOTIDE SEQUENCE [LARGE SCALE GENOMIC DNA]</scope>
</reference>
<sequence length="155" mass="17628">MPAVLSPPRTLDPSPSRPDTSLGLNDLQRLPFDQPQFGLIGLKLFLLLMSRDVHRFDTGEVLGNHAVDHRLDRFFRFGDVPLLTLHRRCESRTSSSFHSCRDFRFFDQIDRFPTPAQPIQSPSAQLALPERQQEPPAREFKIGLPTFSNGFKSIG</sequence>
<proteinExistence type="predicted"/>
<organism evidence="2 3">
    <name type="scientific">Microbotryum silenes-dioicae</name>
    <dbReference type="NCBI Taxonomy" id="796604"/>
    <lineage>
        <taxon>Eukaryota</taxon>
        <taxon>Fungi</taxon>
        <taxon>Dikarya</taxon>
        <taxon>Basidiomycota</taxon>
        <taxon>Pucciniomycotina</taxon>
        <taxon>Microbotryomycetes</taxon>
        <taxon>Microbotryales</taxon>
        <taxon>Microbotryaceae</taxon>
        <taxon>Microbotryum</taxon>
    </lineage>
</organism>
<accession>A0A2X0PBI0</accession>
<name>A0A2X0PBI0_9BASI</name>
<dbReference type="Proteomes" id="UP000249464">
    <property type="component" value="Unassembled WGS sequence"/>
</dbReference>
<dbReference type="EMBL" id="FQNC01000046">
    <property type="protein sequence ID" value="SGY69512.1"/>
    <property type="molecule type" value="Genomic_DNA"/>
</dbReference>
<protein>
    <submittedName>
        <fullName evidence="2">BQ5605_C004g03026 protein</fullName>
    </submittedName>
</protein>
<evidence type="ECO:0000256" key="1">
    <source>
        <dbReference type="SAM" id="MobiDB-lite"/>
    </source>
</evidence>